<dbReference type="Proteomes" id="UP000188184">
    <property type="component" value="Chromosome"/>
</dbReference>
<dbReference type="OrthoDB" id="2428713at2"/>
<dbReference type="RefSeq" id="WP_077588039.1">
    <property type="nucleotide sequence ID" value="NZ_CP019640.1"/>
</dbReference>
<name>A0A1Q2KWI5_9BACL</name>
<proteinExistence type="predicted"/>
<keyword evidence="2" id="KW-1185">Reference proteome</keyword>
<evidence type="ECO:0000313" key="2">
    <source>
        <dbReference type="Proteomes" id="UP000188184"/>
    </source>
</evidence>
<dbReference type="AlphaFoldDB" id="A0A1Q2KWI5"/>
<accession>A0A1Q2KWI5</accession>
<protein>
    <submittedName>
        <fullName evidence="1">Uncharacterized protein</fullName>
    </submittedName>
</protein>
<sequence length="78" mass="8781">MATEKQYRVIYHLGGEVKAVDLVKADTAKEAACNLDCGETKTFIGENNVFYKFRMEDVKMISVEKLEDDNSVGNKAFL</sequence>
<reference evidence="1 2" key="1">
    <citation type="submission" date="2017-02" db="EMBL/GenBank/DDBJ databases">
        <title>The complete genomic sequence of a novel cold adapted crude oil-degrading bacterium Planococcus qaidamina Y42.</title>
        <authorList>
            <person name="Yang R."/>
        </authorList>
    </citation>
    <scope>NUCLEOTIDE SEQUENCE [LARGE SCALE GENOMIC DNA]</scope>
    <source>
        <strain evidence="1 2">Y42</strain>
    </source>
</reference>
<organism evidence="1 2">
    <name type="scientific">Planococcus lenghuensis</name>
    <dbReference type="NCBI Taxonomy" id="2213202"/>
    <lineage>
        <taxon>Bacteria</taxon>
        <taxon>Bacillati</taxon>
        <taxon>Bacillota</taxon>
        <taxon>Bacilli</taxon>
        <taxon>Bacillales</taxon>
        <taxon>Caryophanaceae</taxon>
        <taxon>Planococcus</taxon>
    </lineage>
</organism>
<dbReference type="EMBL" id="CP019640">
    <property type="protein sequence ID" value="AQQ52167.1"/>
    <property type="molecule type" value="Genomic_DNA"/>
</dbReference>
<dbReference type="KEGG" id="pmar:B0X71_02915"/>
<evidence type="ECO:0000313" key="1">
    <source>
        <dbReference type="EMBL" id="AQQ52167.1"/>
    </source>
</evidence>
<gene>
    <name evidence="1" type="ORF">B0X71_02915</name>
</gene>